<keyword evidence="2" id="KW-1185">Reference proteome</keyword>
<accession>A0A9P5GNG5</accession>
<dbReference type="EMBL" id="JAAOZQ010000054">
    <property type="protein sequence ID" value="KAF7522260.1"/>
    <property type="molecule type" value="Genomic_DNA"/>
</dbReference>
<name>A0A9P5GNG5_PENCR</name>
<dbReference type="AlphaFoldDB" id="A0A9P5GNG5"/>
<reference evidence="1" key="1">
    <citation type="submission" date="2020-02" db="EMBL/GenBank/DDBJ databases">
        <authorList>
            <person name="Lichtner F.J."/>
        </authorList>
    </citation>
    <scope>NUCLEOTIDE SEQUENCE</scope>
    <source>
        <strain evidence="1">G10</strain>
    </source>
</reference>
<dbReference type="Proteomes" id="UP000701341">
    <property type="component" value="Unassembled WGS sequence"/>
</dbReference>
<comment type="caution">
    <text evidence="1">The sequence shown here is derived from an EMBL/GenBank/DDBJ whole genome shotgun (WGS) entry which is preliminary data.</text>
</comment>
<organism evidence="1 2">
    <name type="scientific">Penicillium crustosum</name>
    <name type="common">Blue mold fungus</name>
    <dbReference type="NCBI Taxonomy" id="36656"/>
    <lineage>
        <taxon>Eukaryota</taxon>
        <taxon>Fungi</taxon>
        <taxon>Dikarya</taxon>
        <taxon>Ascomycota</taxon>
        <taxon>Pezizomycotina</taxon>
        <taxon>Eurotiomycetes</taxon>
        <taxon>Eurotiomycetidae</taxon>
        <taxon>Eurotiales</taxon>
        <taxon>Aspergillaceae</taxon>
        <taxon>Penicillium</taxon>
    </lineage>
</organism>
<evidence type="ECO:0000313" key="2">
    <source>
        <dbReference type="Proteomes" id="UP000701341"/>
    </source>
</evidence>
<gene>
    <name evidence="1" type="ORF">PCG10_007561</name>
</gene>
<proteinExistence type="predicted"/>
<sequence>MKTAHARLEDSSTPETENLDKATEAMIAMIIAVETRAHLLIGVDTHTETVTARVIEARAAIQAEVAALAEVAAELRNAYHTDGLDKIRVIRDRETSM</sequence>
<protein>
    <submittedName>
        <fullName evidence="1">Uncharacterized protein</fullName>
    </submittedName>
</protein>
<evidence type="ECO:0000313" key="1">
    <source>
        <dbReference type="EMBL" id="KAF7522260.1"/>
    </source>
</evidence>